<evidence type="ECO:0000256" key="1">
    <source>
        <dbReference type="ARBA" id="ARBA00007812"/>
    </source>
</evidence>
<dbReference type="Gene3D" id="3.40.50.1220">
    <property type="entry name" value="TPP-binding domain"/>
    <property type="match status" value="1"/>
</dbReference>
<accession>A0A4R6QHA2</accession>
<evidence type="ECO:0000256" key="3">
    <source>
        <dbReference type="RuleBase" id="RU362132"/>
    </source>
</evidence>
<dbReference type="InParanoid" id="A0A4R6QHA2"/>
<dbReference type="GO" id="GO:0030976">
    <property type="term" value="F:thiamine pyrophosphate binding"/>
    <property type="evidence" value="ECO:0007669"/>
    <property type="project" value="InterPro"/>
</dbReference>
<dbReference type="RefSeq" id="WP_208115106.1">
    <property type="nucleotide sequence ID" value="NZ_SNXS01000010.1"/>
</dbReference>
<evidence type="ECO:0000259" key="4">
    <source>
        <dbReference type="Pfam" id="PF00205"/>
    </source>
</evidence>
<dbReference type="EMBL" id="SNXS01000010">
    <property type="protein sequence ID" value="TDP61856.1"/>
    <property type="molecule type" value="Genomic_DNA"/>
</dbReference>
<dbReference type="Proteomes" id="UP000295361">
    <property type="component" value="Unassembled WGS sequence"/>
</dbReference>
<dbReference type="PANTHER" id="PTHR18968">
    <property type="entry name" value="THIAMINE PYROPHOSPHATE ENZYMES"/>
    <property type="match status" value="1"/>
</dbReference>
<comment type="caution">
    <text evidence="7">The sequence shown here is derived from an EMBL/GenBank/DDBJ whole genome shotgun (WGS) entry which is preliminary data.</text>
</comment>
<evidence type="ECO:0000313" key="7">
    <source>
        <dbReference type="EMBL" id="TDP61856.1"/>
    </source>
</evidence>
<feature type="domain" description="Thiamine pyrophosphate enzyme N-terminal TPP-binding" evidence="6">
    <location>
        <begin position="3"/>
        <end position="122"/>
    </location>
</feature>
<dbReference type="GO" id="GO:0000287">
    <property type="term" value="F:magnesium ion binding"/>
    <property type="evidence" value="ECO:0007669"/>
    <property type="project" value="InterPro"/>
</dbReference>
<evidence type="ECO:0000256" key="2">
    <source>
        <dbReference type="ARBA" id="ARBA00023052"/>
    </source>
</evidence>
<dbReference type="PROSITE" id="PS00187">
    <property type="entry name" value="TPP_ENZYMES"/>
    <property type="match status" value="1"/>
</dbReference>
<feature type="domain" description="Thiamine pyrophosphate enzyme central" evidence="4">
    <location>
        <begin position="194"/>
        <end position="322"/>
    </location>
</feature>
<dbReference type="InterPro" id="IPR012001">
    <property type="entry name" value="Thiamin_PyroP_enz_TPP-bd_dom"/>
</dbReference>
<dbReference type="InterPro" id="IPR029035">
    <property type="entry name" value="DHS-like_NAD/FAD-binding_dom"/>
</dbReference>
<dbReference type="GO" id="GO:0050660">
    <property type="term" value="F:flavin adenine dinucleotide binding"/>
    <property type="evidence" value="ECO:0007669"/>
    <property type="project" value="TreeGrafter"/>
</dbReference>
<dbReference type="CDD" id="cd00568">
    <property type="entry name" value="TPP_enzymes"/>
    <property type="match status" value="1"/>
</dbReference>
<dbReference type="InterPro" id="IPR012000">
    <property type="entry name" value="Thiamin_PyroP_enz_cen_dom"/>
</dbReference>
<dbReference type="SUPFAM" id="SSF52467">
    <property type="entry name" value="DHS-like NAD/FAD-binding domain"/>
    <property type="match status" value="1"/>
</dbReference>
<keyword evidence="8" id="KW-1185">Reference proteome</keyword>
<dbReference type="InterPro" id="IPR029061">
    <property type="entry name" value="THDP-binding"/>
</dbReference>
<dbReference type="Pfam" id="PF02775">
    <property type="entry name" value="TPP_enzyme_C"/>
    <property type="match status" value="1"/>
</dbReference>
<dbReference type="CDD" id="cd07035">
    <property type="entry name" value="TPP_PYR_POX_like"/>
    <property type="match status" value="1"/>
</dbReference>
<protein>
    <submittedName>
        <fullName evidence="7">Acetolactate synthase-1/2/3 large subunit</fullName>
    </submittedName>
</protein>
<evidence type="ECO:0000259" key="5">
    <source>
        <dbReference type="Pfam" id="PF02775"/>
    </source>
</evidence>
<dbReference type="InterPro" id="IPR045229">
    <property type="entry name" value="TPP_enz"/>
</dbReference>
<dbReference type="SUPFAM" id="SSF52518">
    <property type="entry name" value="Thiamin diphosphate-binding fold (THDP-binding)"/>
    <property type="match status" value="2"/>
</dbReference>
<dbReference type="GO" id="GO:0005948">
    <property type="term" value="C:acetolactate synthase complex"/>
    <property type="evidence" value="ECO:0007669"/>
    <property type="project" value="TreeGrafter"/>
</dbReference>
<comment type="similarity">
    <text evidence="1 3">Belongs to the TPP enzyme family.</text>
</comment>
<dbReference type="GO" id="GO:0003984">
    <property type="term" value="F:acetolactate synthase activity"/>
    <property type="evidence" value="ECO:0007669"/>
    <property type="project" value="TreeGrafter"/>
</dbReference>
<dbReference type="AlphaFoldDB" id="A0A4R6QHA2"/>
<dbReference type="GO" id="GO:0009097">
    <property type="term" value="P:isoleucine biosynthetic process"/>
    <property type="evidence" value="ECO:0007669"/>
    <property type="project" value="TreeGrafter"/>
</dbReference>
<keyword evidence="2 3" id="KW-0786">Thiamine pyrophosphate</keyword>
<evidence type="ECO:0000259" key="6">
    <source>
        <dbReference type="Pfam" id="PF02776"/>
    </source>
</evidence>
<gene>
    <name evidence="7" type="ORF">DES47_11068</name>
</gene>
<name>A0A4R6QHA2_9BURK</name>
<dbReference type="Pfam" id="PF02776">
    <property type="entry name" value="TPP_enzyme_N"/>
    <property type="match status" value="1"/>
</dbReference>
<sequence>MEMTGGQALARQLVAEGVRDMFGIPGVQLDWATDGLLDVADKLRYYTPRHEQAASYMADGYARTSGREGVCMVVPGPGLLNAMSGLATAYACNSPVLCISGQIPSHHIGRDLGMLHEVRDQSATLGTVTKWHALATKPQDIPGLVNEAFRQMRTGQPRPVGIEVPPDVLQARADIELLAPAVGDATLDVEPAVLEQLAQELKQARFPVIYVGGGALAAQAGEALQRLAERLSAPVVMSENGRGAISSRHPLATTLLGSRCLFPHADFVLVVGSRFVDGMGRPTHASASCRYAYVNLNAAHLGAPRQPGTALSGDARAVLAALAELVEGHKPRESREGAVAQVKAWCEQQFDQIQPQRAYAQVLRRLIPENGILVSELTQVGYMSNISYPIYERRTLITPGYQGTLGYGFATAIGASLGNPHRPVVSINGDGGFGWNLQELATVAKYRPRLVTIVFADGAFGNVRRIQANVFKREIGTDLHNPDFVALARAFGLPAVSVDSPEGLESELAAALRSDGPAFIEVKVSAMPGAWHLIHSFSKAPHPAPPNPLGEPLVAA</sequence>
<evidence type="ECO:0000313" key="8">
    <source>
        <dbReference type="Proteomes" id="UP000295361"/>
    </source>
</evidence>
<reference evidence="7 8" key="1">
    <citation type="submission" date="2019-03" db="EMBL/GenBank/DDBJ databases">
        <title>Genomic Encyclopedia of Type Strains, Phase IV (KMG-IV): sequencing the most valuable type-strain genomes for metagenomic binning, comparative biology and taxonomic classification.</title>
        <authorList>
            <person name="Goeker M."/>
        </authorList>
    </citation>
    <scope>NUCLEOTIDE SEQUENCE [LARGE SCALE GENOMIC DNA]</scope>
    <source>
        <strain evidence="7 8">DSM 16998</strain>
    </source>
</reference>
<dbReference type="PANTHER" id="PTHR18968:SF167">
    <property type="entry name" value="ACETOLACTATE SYNTHASE LARGE SUBUNIT ILVB2-RELATED"/>
    <property type="match status" value="1"/>
</dbReference>
<dbReference type="NCBIfam" id="NF006122">
    <property type="entry name" value="PRK08266.1"/>
    <property type="match status" value="1"/>
</dbReference>
<dbReference type="Pfam" id="PF00205">
    <property type="entry name" value="TPP_enzyme_M"/>
    <property type="match status" value="1"/>
</dbReference>
<dbReference type="GO" id="GO:0009099">
    <property type="term" value="P:L-valine biosynthetic process"/>
    <property type="evidence" value="ECO:0007669"/>
    <property type="project" value="TreeGrafter"/>
</dbReference>
<feature type="domain" description="Thiamine pyrophosphate enzyme TPP-binding" evidence="5">
    <location>
        <begin position="386"/>
        <end position="522"/>
    </location>
</feature>
<proteinExistence type="inferred from homology"/>
<dbReference type="Gene3D" id="3.40.50.970">
    <property type="match status" value="2"/>
</dbReference>
<dbReference type="InterPro" id="IPR000399">
    <property type="entry name" value="TPP-bd_CS"/>
</dbReference>
<organism evidence="7 8">
    <name type="scientific">Roseateles toxinivorans</name>
    <dbReference type="NCBI Taxonomy" id="270368"/>
    <lineage>
        <taxon>Bacteria</taxon>
        <taxon>Pseudomonadati</taxon>
        <taxon>Pseudomonadota</taxon>
        <taxon>Betaproteobacteria</taxon>
        <taxon>Burkholderiales</taxon>
        <taxon>Sphaerotilaceae</taxon>
        <taxon>Roseateles</taxon>
    </lineage>
</organism>
<dbReference type="InterPro" id="IPR011766">
    <property type="entry name" value="TPP_enzyme_TPP-bd"/>
</dbReference>